<name>A0ABP7KQM9_9MICO</name>
<evidence type="ECO:0000313" key="5">
    <source>
        <dbReference type="Proteomes" id="UP001501803"/>
    </source>
</evidence>
<dbReference type="InterPro" id="IPR036271">
    <property type="entry name" value="Tet_transcr_reg_TetR-rel_C_sf"/>
</dbReference>
<keyword evidence="1" id="KW-0805">Transcription regulation</keyword>
<dbReference type="Proteomes" id="UP001501803">
    <property type="component" value="Unassembled WGS sequence"/>
</dbReference>
<proteinExistence type="predicted"/>
<protein>
    <recommendedName>
        <fullName evidence="3">Tetracyclin repressor-like C-terminal domain-containing protein</fullName>
    </recommendedName>
</protein>
<gene>
    <name evidence="4" type="ORF">GCM10022381_26680</name>
</gene>
<dbReference type="InterPro" id="IPR011075">
    <property type="entry name" value="TetR_C"/>
</dbReference>
<dbReference type="SUPFAM" id="SSF48498">
    <property type="entry name" value="Tetracyclin repressor-like, C-terminal domain"/>
    <property type="match status" value="1"/>
</dbReference>
<evidence type="ECO:0000313" key="4">
    <source>
        <dbReference type="EMBL" id="GAA3883126.1"/>
    </source>
</evidence>
<dbReference type="Gene3D" id="1.10.357.10">
    <property type="entry name" value="Tetracycline Repressor, domain 2"/>
    <property type="match status" value="1"/>
</dbReference>
<evidence type="ECO:0000256" key="1">
    <source>
        <dbReference type="ARBA" id="ARBA00023015"/>
    </source>
</evidence>
<comment type="caution">
    <text evidence="4">The sequence shown here is derived from an EMBL/GenBank/DDBJ whole genome shotgun (WGS) entry which is preliminary data.</text>
</comment>
<feature type="domain" description="Tetracyclin repressor-like C-terminal" evidence="3">
    <location>
        <begin position="17"/>
        <end position="123"/>
    </location>
</feature>
<dbReference type="EMBL" id="BAABCN010000008">
    <property type="protein sequence ID" value="GAA3883126.1"/>
    <property type="molecule type" value="Genomic_DNA"/>
</dbReference>
<evidence type="ECO:0000259" key="3">
    <source>
        <dbReference type="Pfam" id="PF16859"/>
    </source>
</evidence>
<sequence length="140" mass="14984">MAAAIASEYVGQSSSVIDNGNLLDDLVEHVRVGPSFLKYGRLAPVAWTAMLEPEVAEFLREEVLNGRDAIAEVIFDRAIERGELPADADSRTILHTALGLGLYERYLAGSSLVEATLRQVIAALIATPPRLAAPLAAEEA</sequence>
<evidence type="ECO:0000256" key="2">
    <source>
        <dbReference type="ARBA" id="ARBA00023163"/>
    </source>
</evidence>
<dbReference type="Pfam" id="PF16859">
    <property type="entry name" value="TetR_C_11"/>
    <property type="match status" value="1"/>
</dbReference>
<organism evidence="4 5">
    <name type="scientific">Leifsonia kafniensis</name>
    <dbReference type="NCBI Taxonomy" id="475957"/>
    <lineage>
        <taxon>Bacteria</taxon>
        <taxon>Bacillati</taxon>
        <taxon>Actinomycetota</taxon>
        <taxon>Actinomycetes</taxon>
        <taxon>Micrococcales</taxon>
        <taxon>Microbacteriaceae</taxon>
        <taxon>Leifsonia</taxon>
    </lineage>
</organism>
<accession>A0ABP7KQM9</accession>
<keyword evidence="2" id="KW-0804">Transcription</keyword>
<reference evidence="5" key="1">
    <citation type="journal article" date="2019" name="Int. J. Syst. Evol. Microbiol.">
        <title>The Global Catalogue of Microorganisms (GCM) 10K type strain sequencing project: providing services to taxonomists for standard genome sequencing and annotation.</title>
        <authorList>
            <consortium name="The Broad Institute Genomics Platform"/>
            <consortium name="The Broad Institute Genome Sequencing Center for Infectious Disease"/>
            <person name="Wu L."/>
            <person name="Ma J."/>
        </authorList>
    </citation>
    <scope>NUCLEOTIDE SEQUENCE [LARGE SCALE GENOMIC DNA]</scope>
    <source>
        <strain evidence="5">JCM 17021</strain>
    </source>
</reference>
<keyword evidence="5" id="KW-1185">Reference proteome</keyword>